<feature type="transmembrane region" description="Helical" evidence="1">
    <location>
        <begin position="199"/>
        <end position="221"/>
    </location>
</feature>
<reference evidence="2" key="1">
    <citation type="submission" date="2022-11" db="EMBL/GenBank/DDBJ databases">
        <authorList>
            <person name="Somphong A."/>
            <person name="Phongsopitanun W."/>
        </authorList>
    </citation>
    <scope>NUCLEOTIDE SEQUENCE</scope>
    <source>
        <strain evidence="2">Pm04-4</strain>
    </source>
</reference>
<dbReference type="RefSeq" id="WP_267565496.1">
    <property type="nucleotide sequence ID" value="NZ_JAPNTZ010000008.1"/>
</dbReference>
<proteinExistence type="predicted"/>
<keyword evidence="3" id="KW-1185">Reference proteome</keyword>
<evidence type="ECO:0000256" key="1">
    <source>
        <dbReference type="SAM" id="Phobius"/>
    </source>
</evidence>
<keyword evidence="1" id="KW-0472">Membrane</keyword>
<dbReference type="EMBL" id="JAPNTZ010000008">
    <property type="protein sequence ID" value="MCY1141130.1"/>
    <property type="molecule type" value="Genomic_DNA"/>
</dbReference>
<evidence type="ECO:0000313" key="2">
    <source>
        <dbReference type="EMBL" id="MCY1141130.1"/>
    </source>
</evidence>
<sequence>MDSPVDALNEVPARFKLVNALPAALFVCTVGVLLLSGAPQEAPAFNHLLESARRFGWAGAAAAVGLVAVGAVLLEPLELASIRLLEGYWSAWGPLRRAADLGRWVQRRKLERLKLLTDVAQARSIPSADIDAELLNFPSSGALLPTALGNRLRAFEERAGRAYGLQAIVLWPRLYYVLPDAVLSYVARTRNQLDTASRLCLTLILSAAAAAVLLATHPLWWLVPLAMLAGAMVAYRSALAAAGNFGVAVTAAIDVYRLRLLQEMRVDMPADTAGERTINDQLSLLWAGEKRAGVRYAPANSDIAVYLQALRRDQP</sequence>
<keyword evidence="1" id="KW-0812">Transmembrane</keyword>
<protein>
    <submittedName>
        <fullName evidence="2">Uncharacterized protein</fullName>
    </submittedName>
</protein>
<gene>
    <name evidence="2" type="ORF">OWR29_24290</name>
</gene>
<keyword evidence="1" id="KW-1133">Transmembrane helix</keyword>
<accession>A0ABT4B5H5</accession>
<comment type="caution">
    <text evidence="2">The sequence shown here is derived from an EMBL/GenBank/DDBJ whole genome shotgun (WGS) entry which is preliminary data.</text>
</comment>
<feature type="transmembrane region" description="Helical" evidence="1">
    <location>
        <begin position="55"/>
        <end position="74"/>
    </location>
</feature>
<feature type="transmembrane region" description="Helical" evidence="1">
    <location>
        <begin position="233"/>
        <end position="256"/>
    </location>
</feature>
<feature type="transmembrane region" description="Helical" evidence="1">
    <location>
        <begin position="17"/>
        <end position="35"/>
    </location>
</feature>
<dbReference type="Proteomes" id="UP001151002">
    <property type="component" value="Unassembled WGS sequence"/>
</dbReference>
<organism evidence="2 3">
    <name type="scientific">Paractinoplanes pyxinae</name>
    <dbReference type="NCBI Taxonomy" id="2997416"/>
    <lineage>
        <taxon>Bacteria</taxon>
        <taxon>Bacillati</taxon>
        <taxon>Actinomycetota</taxon>
        <taxon>Actinomycetes</taxon>
        <taxon>Micromonosporales</taxon>
        <taxon>Micromonosporaceae</taxon>
        <taxon>Paractinoplanes</taxon>
    </lineage>
</organism>
<evidence type="ECO:0000313" key="3">
    <source>
        <dbReference type="Proteomes" id="UP001151002"/>
    </source>
</evidence>
<name>A0ABT4B5H5_9ACTN</name>